<organism evidence="2">
    <name type="scientific">marine sediment metagenome</name>
    <dbReference type="NCBI Taxonomy" id="412755"/>
    <lineage>
        <taxon>unclassified sequences</taxon>
        <taxon>metagenomes</taxon>
        <taxon>ecological metagenomes</taxon>
    </lineage>
</organism>
<keyword evidence="1" id="KW-1133">Transmembrane helix</keyword>
<keyword evidence="1" id="KW-0472">Membrane</keyword>
<sequence>MDLISIGLFAYGMGSLFLSDRLTENYYTIAKFVAWIGVGVIILGVIRLGALDMPL</sequence>
<name>X1NTJ4_9ZZZZ</name>
<reference evidence="2" key="1">
    <citation type="journal article" date="2014" name="Front. Microbiol.">
        <title>High frequency of phylogenetically diverse reductive dehalogenase-homologous genes in deep subseafloor sedimentary metagenomes.</title>
        <authorList>
            <person name="Kawai M."/>
            <person name="Futagami T."/>
            <person name="Toyoda A."/>
            <person name="Takaki Y."/>
            <person name="Nishi S."/>
            <person name="Hori S."/>
            <person name="Arai W."/>
            <person name="Tsubouchi T."/>
            <person name="Morono Y."/>
            <person name="Uchiyama I."/>
            <person name="Ito T."/>
            <person name="Fujiyama A."/>
            <person name="Inagaki F."/>
            <person name="Takami H."/>
        </authorList>
    </citation>
    <scope>NUCLEOTIDE SEQUENCE</scope>
    <source>
        <strain evidence="2">Expedition CK06-06</strain>
    </source>
</reference>
<evidence type="ECO:0000256" key="1">
    <source>
        <dbReference type="SAM" id="Phobius"/>
    </source>
</evidence>
<gene>
    <name evidence="2" type="ORF">S06H3_60744</name>
</gene>
<evidence type="ECO:0000313" key="2">
    <source>
        <dbReference type="EMBL" id="GAI47377.1"/>
    </source>
</evidence>
<keyword evidence="1" id="KW-0812">Transmembrane</keyword>
<proteinExistence type="predicted"/>
<feature type="transmembrane region" description="Helical" evidence="1">
    <location>
        <begin position="29"/>
        <end position="50"/>
    </location>
</feature>
<protein>
    <submittedName>
        <fullName evidence="2">Uncharacterized protein</fullName>
    </submittedName>
</protein>
<dbReference type="AlphaFoldDB" id="X1NTJ4"/>
<dbReference type="EMBL" id="BARV01039685">
    <property type="protein sequence ID" value="GAI47377.1"/>
    <property type="molecule type" value="Genomic_DNA"/>
</dbReference>
<accession>X1NTJ4</accession>
<comment type="caution">
    <text evidence="2">The sequence shown here is derived from an EMBL/GenBank/DDBJ whole genome shotgun (WGS) entry which is preliminary data.</text>
</comment>